<reference evidence="2" key="1">
    <citation type="submission" date="2023-10" db="EMBL/GenBank/DDBJ databases">
        <authorList>
            <person name="Chen Y."/>
            <person name="Shah S."/>
            <person name="Dougan E. K."/>
            <person name="Thang M."/>
            <person name="Chan C."/>
        </authorList>
    </citation>
    <scope>NUCLEOTIDE SEQUENCE [LARGE SCALE GENOMIC DNA]</scope>
</reference>
<protein>
    <submittedName>
        <fullName evidence="2">Uncharacterized protein</fullName>
    </submittedName>
</protein>
<feature type="region of interest" description="Disordered" evidence="1">
    <location>
        <begin position="1"/>
        <end position="42"/>
    </location>
</feature>
<evidence type="ECO:0000256" key="1">
    <source>
        <dbReference type="SAM" id="MobiDB-lite"/>
    </source>
</evidence>
<dbReference type="Proteomes" id="UP001189429">
    <property type="component" value="Unassembled WGS sequence"/>
</dbReference>
<feature type="compositionally biased region" description="Polar residues" evidence="1">
    <location>
        <begin position="1"/>
        <end position="10"/>
    </location>
</feature>
<feature type="compositionally biased region" description="Low complexity" evidence="1">
    <location>
        <begin position="212"/>
        <end position="224"/>
    </location>
</feature>
<comment type="caution">
    <text evidence="2">The sequence shown here is derived from an EMBL/GenBank/DDBJ whole genome shotgun (WGS) entry which is preliminary data.</text>
</comment>
<keyword evidence="3" id="KW-1185">Reference proteome</keyword>
<feature type="compositionally biased region" description="Basic residues" evidence="1">
    <location>
        <begin position="164"/>
        <end position="196"/>
    </location>
</feature>
<feature type="compositionally biased region" description="Low complexity" evidence="1">
    <location>
        <begin position="12"/>
        <end position="28"/>
    </location>
</feature>
<evidence type="ECO:0000313" key="3">
    <source>
        <dbReference type="Proteomes" id="UP001189429"/>
    </source>
</evidence>
<accession>A0ABN9X7M2</accession>
<evidence type="ECO:0000313" key="2">
    <source>
        <dbReference type="EMBL" id="CAK0895443.1"/>
    </source>
</evidence>
<dbReference type="EMBL" id="CAUYUJ010020039">
    <property type="protein sequence ID" value="CAK0895443.1"/>
    <property type="molecule type" value="Genomic_DNA"/>
</dbReference>
<gene>
    <name evidence="2" type="ORF">PCOR1329_LOCUS74187</name>
</gene>
<organism evidence="2 3">
    <name type="scientific">Prorocentrum cordatum</name>
    <dbReference type="NCBI Taxonomy" id="2364126"/>
    <lineage>
        <taxon>Eukaryota</taxon>
        <taxon>Sar</taxon>
        <taxon>Alveolata</taxon>
        <taxon>Dinophyceae</taxon>
        <taxon>Prorocentrales</taxon>
        <taxon>Prorocentraceae</taxon>
        <taxon>Prorocentrum</taxon>
    </lineage>
</organism>
<sequence length="258" mass="27831">MSASASSSTIPARRFASSTSAGASATPASRRRPQDSASATRSSLLASLASAGSCRSTFLAASLASRGGVAPANAHLLHRAAPTPGRVARPGGAVAAACDSLRRRHSVSGPFQDEPRTIDVVAVFAPRRAVAECRDLRAAPVRGLPAEPPGPGPARCRRLSRCRRPRVWPGGPRRRQPRGAPMWRRRSPWAARRRWRPPANRPQWRPRRLRQRGPAGRALAPRARTLWPRGWGGPPSRRRRAPTSSRCRGWAAAPSLLP</sequence>
<name>A0ABN9X7M2_9DINO</name>
<feature type="region of interest" description="Disordered" evidence="1">
    <location>
        <begin position="164"/>
        <end position="258"/>
    </location>
</feature>
<proteinExistence type="predicted"/>